<feature type="transmembrane region" description="Helical" evidence="1">
    <location>
        <begin position="147"/>
        <end position="171"/>
    </location>
</feature>
<protein>
    <submittedName>
        <fullName evidence="2">Uncharacterized protein</fullName>
    </submittedName>
</protein>
<organism evidence="2 3">
    <name type="scientific">Lentzea flaviverrucosa</name>
    <dbReference type="NCBI Taxonomy" id="200379"/>
    <lineage>
        <taxon>Bacteria</taxon>
        <taxon>Bacillati</taxon>
        <taxon>Actinomycetota</taxon>
        <taxon>Actinomycetes</taxon>
        <taxon>Pseudonocardiales</taxon>
        <taxon>Pseudonocardiaceae</taxon>
        <taxon>Lentzea</taxon>
    </lineage>
</organism>
<feature type="transmembrane region" description="Helical" evidence="1">
    <location>
        <begin position="66"/>
        <end position="88"/>
    </location>
</feature>
<dbReference type="RefSeq" id="WP_143086663.1">
    <property type="nucleotide sequence ID" value="NZ_FOFT01000002.1"/>
</dbReference>
<dbReference type="AlphaFoldDB" id="A0A1H9HDE5"/>
<evidence type="ECO:0000313" key="2">
    <source>
        <dbReference type="EMBL" id="SEQ60383.1"/>
    </source>
</evidence>
<sequence length="207" mass="22229">MARKRARGRRSSSPASPALDVAAVAAVIVFVALLFLQKHFWMPLGEALTPVGVHPTLLREDRPRMAALYLVALVLFVLPTLVAGFAHAHRVNDGVTSRPGGRRGRPGRVLMIVSVSVQLAFVMALVPGKGRRSSPVESWYLDDDMTIAASTVLEHAFLMGLAGCAAVLVAGVATTAWRSRHRAVLLACCYPVLLFLPGLLFHDGFLG</sequence>
<keyword evidence="1" id="KW-1133">Transmembrane helix</keyword>
<keyword evidence="1" id="KW-0472">Membrane</keyword>
<reference evidence="3" key="1">
    <citation type="submission" date="2016-10" db="EMBL/GenBank/DDBJ databases">
        <authorList>
            <person name="Varghese N."/>
            <person name="Submissions S."/>
        </authorList>
    </citation>
    <scope>NUCLEOTIDE SEQUENCE [LARGE SCALE GENOMIC DNA]</scope>
    <source>
        <strain evidence="3">CGMCC 4.578</strain>
    </source>
</reference>
<dbReference type="Proteomes" id="UP000199028">
    <property type="component" value="Unassembled WGS sequence"/>
</dbReference>
<proteinExistence type="predicted"/>
<gene>
    <name evidence="2" type="ORF">SAMN05216195_102845</name>
</gene>
<name>A0A1H9HDE5_9PSEU</name>
<evidence type="ECO:0000256" key="1">
    <source>
        <dbReference type="SAM" id="Phobius"/>
    </source>
</evidence>
<feature type="transmembrane region" description="Helical" evidence="1">
    <location>
        <begin position="183"/>
        <end position="201"/>
    </location>
</feature>
<dbReference type="EMBL" id="FOFT01000002">
    <property type="protein sequence ID" value="SEQ60383.1"/>
    <property type="molecule type" value="Genomic_DNA"/>
</dbReference>
<feature type="transmembrane region" description="Helical" evidence="1">
    <location>
        <begin position="109"/>
        <end position="127"/>
    </location>
</feature>
<keyword evidence="1" id="KW-0812">Transmembrane</keyword>
<keyword evidence="3" id="KW-1185">Reference proteome</keyword>
<feature type="transmembrane region" description="Helical" evidence="1">
    <location>
        <begin position="21"/>
        <end position="41"/>
    </location>
</feature>
<evidence type="ECO:0000313" key="3">
    <source>
        <dbReference type="Proteomes" id="UP000199028"/>
    </source>
</evidence>
<accession>A0A1H9HDE5</accession>